<accession>A0A226DIJ2</accession>
<evidence type="ECO:0000313" key="2">
    <source>
        <dbReference type="EMBL" id="OXA44950.1"/>
    </source>
</evidence>
<evidence type="ECO:0000313" key="3">
    <source>
        <dbReference type="Proteomes" id="UP000198287"/>
    </source>
</evidence>
<organism evidence="2 3">
    <name type="scientific">Folsomia candida</name>
    <name type="common">Springtail</name>
    <dbReference type="NCBI Taxonomy" id="158441"/>
    <lineage>
        <taxon>Eukaryota</taxon>
        <taxon>Metazoa</taxon>
        <taxon>Ecdysozoa</taxon>
        <taxon>Arthropoda</taxon>
        <taxon>Hexapoda</taxon>
        <taxon>Collembola</taxon>
        <taxon>Entomobryomorpha</taxon>
        <taxon>Isotomoidea</taxon>
        <taxon>Isotomidae</taxon>
        <taxon>Proisotominae</taxon>
        <taxon>Folsomia</taxon>
    </lineage>
</organism>
<feature type="chain" id="PRO_5012172058" evidence="1">
    <location>
        <begin position="26"/>
        <end position="288"/>
    </location>
</feature>
<dbReference type="AlphaFoldDB" id="A0A226DIJ2"/>
<name>A0A226DIJ2_FOLCA</name>
<keyword evidence="3" id="KW-1185">Reference proteome</keyword>
<protein>
    <submittedName>
        <fullName evidence="2">Uncharacterized protein</fullName>
    </submittedName>
</protein>
<reference evidence="2 3" key="1">
    <citation type="submission" date="2015-12" db="EMBL/GenBank/DDBJ databases">
        <title>The genome of Folsomia candida.</title>
        <authorList>
            <person name="Faddeeva A."/>
            <person name="Derks M.F."/>
            <person name="Anvar Y."/>
            <person name="Smit S."/>
            <person name="Van Straalen N."/>
            <person name="Roelofs D."/>
        </authorList>
    </citation>
    <scope>NUCLEOTIDE SEQUENCE [LARGE SCALE GENOMIC DNA]</scope>
    <source>
        <strain evidence="2 3">VU population</strain>
        <tissue evidence="2">Whole body</tissue>
    </source>
</reference>
<sequence length="288" mass="33892">MTLSRNEKVFVLLFLISITFHVAPAISNFDHNPNCLLMTAQTQLVEYTDFNNLHDDHLSSAHQSGIVIKQLNPNKPSRHFPLWKTCCLEIVIFYDGENINFFYSDLTTWGYQNNVLFTWLFDPINISGEETWEVFEFESSNGVEIEMFPTGEDLMEYRRLLDYDQNLFRLPMNVNWKYTLENFDCEDHRYALSTGTECFVAFGPLQVLQRKMNFTFSSNRDQSNKFAEFGVFEQMEEFTFLSGQKRHLEKTVDNYVLYCQKNPTLLSLKISKFFTIMDIWTWMACVGV</sequence>
<feature type="signal peptide" evidence="1">
    <location>
        <begin position="1"/>
        <end position="25"/>
    </location>
</feature>
<gene>
    <name evidence="2" type="ORF">Fcan01_20112</name>
</gene>
<keyword evidence="1" id="KW-0732">Signal</keyword>
<comment type="caution">
    <text evidence="2">The sequence shown here is derived from an EMBL/GenBank/DDBJ whole genome shotgun (WGS) entry which is preliminary data.</text>
</comment>
<dbReference type="Proteomes" id="UP000198287">
    <property type="component" value="Unassembled WGS sequence"/>
</dbReference>
<dbReference type="EMBL" id="LNIX01000018">
    <property type="protein sequence ID" value="OXA44950.1"/>
    <property type="molecule type" value="Genomic_DNA"/>
</dbReference>
<evidence type="ECO:0000256" key="1">
    <source>
        <dbReference type="SAM" id="SignalP"/>
    </source>
</evidence>
<proteinExistence type="predicted"/>